<comment type="caution">
    <text evidence="2">The sequence shown here is derived from an EMBL/GenBank/DDBJ whole genome shotgun (WGS) entry which is preliminary data.</text>
</comment>
<accession>A0ABW2HY07</accession>
<dbReference type="SMART" id="SM00418">
    <property type="entry name" value="HTH_ARSR"/>
    <property type="match status" value="1"/>
</dbReference>
<dbReference type="EMBL" id="JBHTBJ010000028">
    <property type="protein sequence ID" value="MFC7278043.1"/>
    <property type="molecule type" value="Genomic_DNA"/>
</dbReference>
<name>A0ABW2HY07_9ACTN</name>
<dbReference type="Pfam" id="PF12840">
    <property type="entry name" value="HTH_20"/>
    <property type="match status" value="1"/>
</dbReference>
<protein>
    <submittedName>
        <fullName evidence="2">Winged helix-turn-helix domain-containing protein</fullName>
    </submittedName>
</protein>
<dbReference type="InterPro" id="IPR001845">
    <property type="entry name" value="HTH_ArsR_DNA-bd_dom"/>
</dbReference>
<sequence>MTDEIRLTEATSLRAYAHPLRLRLIGLLRAEGPMTATQAAARLGDTVPNCSFHLRQLAKYGLAERAPGVDARERPWRATAQYTSWDHDSDDPAVRAAADQLSATIVTEYARRAQEYLTTRGDEPAEWRRAAGPGDVLAHVTAEELGELMAQIDALMSRYDDRLTDPSRRPAGSRPVQIIRMAVPRD</sequence>
<proteinExistence type="predicted"/>
<evidence type="ECO:0000259" key="1">
    <source>
        <dbReference type="SMART" id="SM00418"/>
    </source>
</evidence>
<dbReference type="SUPFAM" id="SSF46785">
    <property type="entry name" value="Winged helix' DNA-binding domain"/>
    <property type="match status" value="1"/>
</dbReference>
<evidence type="ECO:0000313" key="3">
    <source>
        <dbReference type="Proteomes" id="UP001596548"/>
    </source>
</evidence>
<dbReference type="RefSeq" id="WP_378974430.1">
    <property type="nucleotide sequence ID" value="NZ_JBHTBJ010000028.1"/>
</dbReference>
<dbReference type="Proteomes" id="UP001596548">
    <property type="component" value="Unassembled WGS sequence"/>
</dbReference>
<dbReference type="InterPro" id="IPR036390">
    <property type="entry name" value="WH_DNA-bd_sf"/>
</dbReference>
<feature type="domain" description="HTH arsR-type" evidence="1">
    <location>
        <begin position="11"/>
        <end position="103"/>
    </location>
</feature>
<organism evidence="2 3">
    <name type="scientific">Paractinoplanes rhizophilus</name>
    <dbReference type="NCBI Taxonomy" id="1416877"/>
    <lineage>
        <taxon>Bacteria</taxon>
        <taxon>Bacillati</taxon>
        <taxon>Actinomycetota</taxon>
        <taxon>Actinomycetes</taxon>
        <taxon>Micromonosporales</taxon>
        <taxon>Micromonosporaceae</taxon>
        <taxon>Paractinoplanes</taxon>
    </lineage>
</organism>
<gene>
    <name evidence="2" type="ORF">ACFQS1_28995</name>
</gene>
<keyword evidence="3" id="KW-1185">Reference proteome</keyword>
<dbReference type="CDD" id="cd00090">
    <property type="entry name" value="HTH_ARSR"/>
    <property type="match status" value="1"/>
</dbReference>
<dbReference type="InterPro" id="IPR011991">
    <property type="entry name" value="ArsR-like_HTH"/>
</dbReference>
<dbReference type="InterPro" id="IPR036388">
    <property type="entry name" value="WH-like_DNA-bd_sf"/>
</dbReference>
<reference evidence="3" key="1">
    <citation type="journal article" date="2019" name="Int. J. Syst. Evol. Microbiol.">
        <title>The Global Catalogue of Microorganisms (GCM) 10K type strain sequencing project: providing services to taxonomists for standard genome sequencing and annotation.</title>
        <authorList>
            <consortium name="The Broad Institute Genomics Platform"/>
            <consortium name="The Broad Institute Genome Sequencing Center for Infectious Disease"/>
            <person name="Wu L."/>
            <person name="Ma J."/>
        </authorList>
    </citation>
    <scope>NUCLEOTIDE SEQUENCE [LARGE SCALE GENOMIC DNA]</scope>
    <source>
        <strain evidence="3">XZYJT-10</strain>
    </source>
</reference>
<evidence type="ECO:0000313" key="2">
    <source>
        <dbReference type="EMBL" id="MFC7278043.1"/>
    </source>
</evidence>
<dbReference type="Gene3D" id="1.10.10.10">
    <property type="entry name" value="Winged helix-like DNA-binding domain superfamily/Winged helix DNA-binding domain"/>
    <property type="match status" value="1"/>
</dbReference>